<evidence type="ECO:0000313" key="2">
    <source>
        <dbReference type="EMBL" id="OSS41090.1"/>
    </source>
</evidence>
<keyword evidence="3" id="KW-1185">Reference proteome</keyword>
<keyword evidence="1" id="KW-0812">Transmembrane</keyword>
<accession>A0A1X4XU55</accession>
<dbReference type="STRING" id="1562698.DESAMIL20_2028"/>
<keyword evidence="1" id="KW-0472">Membrane</keyword>
<feature type="transmembrane region" description="Helical" evidence="1">
    <location>
        <begin position="85"/>
        <end position="109"/>
    </location>
</feature>
<feature type="transmembrane region" description="Helical" evidence="1">
    <location>
        <begin position="115"/>
        <end position="137"/>
    </location>
</feature>
<gene>
    <name evidence="2" type="ORF">DESAMIL20_2028</name>
</gene>
<evidence type="ECO:0000256" key="1">
    <source>
        <dbReference type="SAM" id="Phobius"/>
    </source>
</evidence>
<sequence length="165" mass="18953">MVMNSTTLNYLILTFLNINPIFGGKLIAVGYVSVANLNPFVSLAIIILTEIIVCAISFHFANYIKRFKLFSKKLSKINEKWVKSGAYIGFFVGQLFMGELFIALLFGLVEDKKNVILYFYVPMIASTFLYTLVYYYLAIHGINLIKDYSTFGQQISLYKKFIRFI</sequence>
<keyword evidence="1" id="KW-1133">Transmembrane helix</keyword>
<comment type="caution">
    <text evidence="2">The sequence shown here is derived from an EMBL/GenBank/DDBJ whole genome shotgun (WGS) entry which is preliminary data.</text>
</comment>
<feature type="transmembrane region" description="Helical" evidence="1">
    <location>
        <begin position="40"/>
        <end position="64"/>
    </location>
</feature>
<feature type="transmembrane region" description="Helical" evidence="1">
    <location>
        <begin position="12"/>
        <end position="34"/>
    </location>
</feature>
<dbReference type="EMBL" id="MDSU01000020">
    <property type="protein sequence ID" value="OSS41090.1"/>
    <property type="molecule type" value="Genomic_DNA"/>
</dbReference>
<dbReference type="AlphaFoldDB" id="A0A1X4XU55"/>
<name>A0A1X4XU55_9BACT</name>
<proteinExistence type="predicted"/>
<dbReference type="Proteomes" id="UP000194141">
    <property type="component" value="Unassembled WGS sequence"/>
</dbReference>
<organism evidence="2 3">
    <name type="scientific">Desulfurella amilsii</name>
    <dbReference type="NCBI Taxonomy" id="1562698"/>
    <lineage>
        <taxon>Bacteria</taxon>
        <taxon>Pseudomonadati</taxon>
        <taxon>Campylobacterota</taxon>
        <taxon>Desulfurellia</taxon>
        <taxon>Desulfurellales</taxon>
        <taxon>Desulfurellaceae</taxon>
        <taxon>Desulfurella</taxon>
    </lineage>
</organism>
<evidence type="ECO:0000313" key="3">
    <source>
        <dbReference type="Proteomes" id="UP000194141"/>
    </source>
</evidence>
<protein>
    <submittedName>
        <fullName evidence="2">Uncharacterized protein</fullName>
    </submittedName>
</protein>
<reference evidence="2 3" key="1">
    <citation type="journal article" date="2017" name="Front. Microbiol.">
        <title>Genome Sequence of Desulfurella amilsii Strain TR1 and Comparative Genomics of Desulfurellaceae Family.</title>
        <authorList>
            <person name="Florentino A.P."/>
            <person name="Stams A.J."/>
            <person name="Sanchez-Andrea I."/>
        </authorList>
    </citation>
    <scope>NUCLEOTIDE SEQUENCE [LARGE SCALE GENOMIC DNA]</scope>
    <source>
        <strain evidence="2 3">TR1</strain>
    </source>
</reference>